<evidence type="ECO:0000313" key="2">
    <source>
        <dbReference type="EMBL" id="KAK1602276.1"/>
    </source>
</evidence>
<name>A0AAD8QHI7_LOLMU</name>
<dbReference type="Pfam" id="PF08315">
    <property type="entry name" value="cwf18"/>
    <property type="match status" value="1"/>
</dbReference>
<gene>
    <name evidence="2" type="ORF">QYE76_018102</name>
</gene>
<dbReference type="EMBL" id="JAUUTY010000287">
    <property type="protein sequence ID" value="KAK1602276.1"/>
    <property type="molecule type" value="Genomic_DNA"/>
</dbReference>
<dbReference type="PANTHER" id="PTHR31551">
    <property type="entry name" value="PRE-MRNA-SPLICING FACTOR CWF18"/>
    <property type="match status" value="1"/>
</dbReference>
<evidence type="ECO:0000313" key="3">
    <source>
        <dbReference type="Proteomes" id="UP001231189"/>
    </source>
</evidence>
<keyword evidence="3" id="KW-1185">Reference proteome</keyword>
<dbReference type="AlphaFoldDB" id="A0AAD8QHI7"/>
<dbReference type="InterPro" id="IPR013169">
    <property type="entry name" value="mRNA_splic_Cwf18-like"/>
</dbReference>
<comment type="caution">
    <text evidence="2">The sequence shown here is derived from an EMBL/GenBank/DDBJ whole genome shotgun (WGS) entry which is preliminary data.</text>
</comment>
<dbReference type="PANTHER" id="PTHR31551:SF1">
    <property type="entry name" value="COILED-COIL DOMAIN-CONTAINING PROTEIN 12"/>
    <property type="match status" value="1"/>
</dbReference>
<accession>A0AAD8QHI7</accession>
<proteinExistence type="predicted"/>
<feature type="region of interest" description="Disordered" evidence="1">
    <location>
        <begin position="70"/>
        <end position="104"/>
    </location>
</feature>
<reference evidence="2" key="1">
    <citation type="submission" date="2023-07" db="EMBL/GenBank/DDBJ databases">
        <title>A chromosome-level genome assembly of Lolium multiflorum.</title>
        <authorList>
            <person name="Chen Y."/>
            <person name="Copetti D."/>
            <person name="Kolliker R."/>
            <person name="Studer B."/>
        </authorList>
    </citation>
    <scope>NUCLEOTIDE SEQUENCE</scope>
    <source>
        <strain evidence="2">02402/16</strain>
        <tissue evidence="2">Leaf</tissue>
    </source>
</reference>
<feature type="region of interest" description="Disordered" evidence="1">
    <location>
        <begin position="134"/>
        <end position="173"/>
    </location>
</feature>
<sequence length="204" mass="22400">MGAEEDATARRERLKALRAAKELLSAPAPAAEQQYGLPSLSSRPPTLVLALLRSSERNFSACLSLNGKHGATKEQIDQPTVPGPVDATEDGLKESDELEDNGEMPLKFRNYLPHDEQLRGSKVAPLSLPKFEDPIAADAAEPKQLENPFGNIAPKNPNWDLKRDVQKRTDKLEKRTQKALAEIALEQQKEKEALEEGSDAAAQE</sequence>
<dbReference type="Proteomes" id="UP001231189">
    <property type="component" value="Unassembled WGS sequence"/>
</dbReference>
<feature type="compositionally biased region" description="Basic and acidic residues" evidence="1">
    <location>
        <begin position="160"/>
        <end position="173"/>
    </location>
</feature>
<organism evidence="2 3">
    <name type="scientific">Lolium multiflorum</name>
    <name type="common">Italian ryegrass</name>
    <name type="synonym">Lolium perenne subsp. multiflorum</name>
    <dbReference type="NCBI Taxonomy" id="4521"/>
    <lineage>
        <taxon>Eukaryota</taxon>
        <taxon>Viridiplantae</taxon>
        <taxon>Streptophyta</taxon>
        <taxon>Embryophyta</taxon>
        <taxon>Tracheophyta</taxon>
        <taxon>Spermatophyta</taxon>
        <taxon>Magnoliopsida</taxon>
        <taxon>Liliopsida</taxon>
        <taxon>Poales</taxon>
        <taxon>Poaceae</taxon>
        <taxon>BOP clade</taxon>
        <taxon>Pooideae</taxon>
        <taxon>Poodae</taxon>
        <taxon>Poeae</taxon>
        <taxon>Poeae Chloroplast Group 2 (Poeae type)</taxon>
        <taxon>Loliodinae</taxon>
        <taxon>Loliinae</taxon>
        <taxon>Lolium</taxon>
    </lineage>
</organism>
<protein>
    <recommendedName>
        <fullName evidence="4">Coiled-coil domain-containing protein 12</fullName>
    </recommendedName>
</protein>
<evidence type="ECO:0008006" key="4">
    <source>
        <dbReference type="Google" id="ProtNLM"/>
    </source>
</evidence>
<evidence type="ECO:0000256" key="1">
    <source>
        <dbReference type="SAM" id="MobiDB-lite"/>
    </source>
</evidence>
<dbReference type="GO" id="GO:0071014">
    <property type="term" value="C:post-mRNA release spliceosomal complex"/>
    <property type="evidence" value="ECO:0007669"/>
    <property type="project" value="TreeGrafter"/>
</dbReference>
<dbReference type="GO" id="GO:0005684">
    <property type="term" value="C:U2-type spliceosomal complex"/>
    <property type="evidence" value="ECO:0007669"/>
    <property type="project" value="TreeGrafter"/>
</dbReference>